<protein>
    <recommendedName>
        <fullName evidence="4">META domain-containing protein</fullName>
    </recommendedName>
</protein>
<dbReference type="PROSITE" id="PS51257">
    <property type="entry name" value="PROKAR_LIPOPROTEIN"/>
    <property type="match status" value="1"/>
</dbReference>
<gene>
    <name evidence="2" type="ORF">FB461_1369</name>
</gene>
<evidence type="ECO:0000256" key="1">
    <source>
        <dbReference type="SAM" id="SignalP"/>
    </source>
</evidence>
<keyword evidence="1" id="KW-0732">Signal</keyword>
<dbReference type="EMBL" id="VFOS01000001">
    <property type="protein sequence ID" value="TQL64846.1"/>
    <property type="molecule type" value="Genomic_DNA"/>
</dbReference>
<comment type="caution">
    <text evidence="2">The sequence shown here is derived from an EMBL/GenBank/DDBJ whole genome shotgun (WGS) entry which is preliminary data.</text>
</comment>
<sequence>MKIPMAAVGVAVIALLGACVPTTPSSPGEAPASFDLESAIGNWTVADSGTDADGAILQIGWSLALSRQCGYSLVSYIIKPNGDFVASDGGYTQDCGPGSFIPERGKFRFVGDRLEIVDESSATIAELTRGGEPHVTGDTSPELAQEPVYSAELAAAVQLLAPANLSLPDDARVATAADLSAHRWYPENPAPEDPGGSWIDLRADGRYETSDGCNGMVGLWLVDDSTGAFRATGGGKNEVGCPGVETDADLMSAHAMAVTGDGSALLFFDEAGQQAARYVGHPNPKSQQSTSPDAVGLLKQLVGKWVGTESRDGEGMALTIGRDLVVSRPCDAWDNGASVAYLLTADGRFVTGRTWMLDTCDEPPAIPIEGRFSLTDGHLALEDLQGNTLALFDRDDSAAAVDGAEDPLDDIASKVIAEFSASLPDGLRPVTQDLLTSRRWYAIERPSGERGESWNEFGKDGVETAFDSCNESSRGWVIDDAGIIAFTTVMESTLVGCDIDTERNEGWSSVKALAITADDEELVAVDSQGRELMRFHR</sequence>
<feature type="signal peptide" evidence="1">
    <location>
        <begin position="1"/>
        <end position="17"/>
    </location>
</feature>
<feature type="chain" id="PRO_5039268450" description="META domain-containing protein" evidence="1">
    <location>
        <begin position="18"/>
        <end position="537"/>
    </location>
</feature>
<dbReference type="Proteomes" id="UP000315389">
    <property type="component" value="Unassembled WGS sequence"/>
</dbReference>
<organism evidence="2 3">
    <name type="scientific">Rarobacter faecitabidus</name>
    <dbReference type="NCBI Taxonomy" id="13243"/>
    <lineage>
        <taxon>Bacteria</taxon>
        <taxon>Bacillati</taxon>
        <taxon>Actinomycetota</taxon>
        <taxon>Actinomycetes</taxon>
        <taxon>Micrococcales</taxon>
        <taxon>Rarobacteraceae</taxon>
        <taxon>Rarobacter</taxon>
    </lineage>
</organism>
<dbReference type="RefSeq" id="WP_142120087.1">
    <property type="nucleotide sequence ID" value="NZ_BAAASV010000001.1"/>
</dbReference>
<name>A0A542ZX84_RARFA</name>
<accession>A0A542ZX84</accession>
<reference evidence="2 3" key="1">
    <citation type="submission" date="2019-06" db="EMBL/GenBank/DDBJ databases">
        <title>Sequencing the genomes of 1000 actinobacteria strains.</title>
        <authorList>
            <person name="Klenk H.-P."/>
        </authorList>
    </citation>
    <scope>NUCLEOTIDE SEQUENCE [LARGE SCALE GENOMIC DNA]</scope>
    <source>
        <strain evidence="2 3">DSM 4813</strain>
    </source>
</reference>
<proteinExistence type="predicted"/>
<dbReference type="OrthoDB" id="4990393at2"/>
<keyword evidence="3" id="KW-1185">Reference proteome</keyword>
<dbReference type="AlphaFoldDB" id="A0A542ZX84"/>
<evidence type="ECO:0000313" key="2">
    <source>
        <dbReference type="EMBL" id="TQL64846.1"/>
    </source>
</evidence>
<evidence type="ECO:0000313" key="3">
    <source>
        <dbReference type="Proteomes" id="UP000315389"/>
    </source>
</evidence>
<evidence type="ECO:0008006" key="4">
    <source>
        <dbReference type="Google" id="ProtNLM"/>
    </source>
</evidence>